<dbReference type="Proteomes" id="UP000095286">
    <property type="component" value="Unplaced"/>
</dbReference>
<protein>
    <submittedName>
        <fullName evidence="2">Fido domain-containing protein</fullName>
    </submittedName>
</protein>
<dbReference type="WBParaSite" id="RSKR_0000571750.1">
    <property type="protein sequence ID" value="RSKR_0000571750.1"/>
    <property type="gene ID" value="RSKR_0000571750"/>
</dbReference>
<reference evidence="2" key="1">
    <citation type="submission" date="2016-11" db="UniProtKB">
        <authorList>
            <consortium name="WormBaseParasite"/>
        </authorList>
    </citation>
    <scope>IDENTIFICATION</scope>
    <source>
        <strain evidence="2">KR3021</strain>
    </source>
</reference>
<organism evidence="1 2">
    <name type="scientific">Rhabditophanes sp. KR3021</name>
    <dbReference type="NCBI Taxonomy" id="114890"/>
    <lineage>
        <taxon>Eukaryota</taxon>
        <taxon>Metazoa</taxon>
        <taxon>Ecdysozoa</taxon>
        <taxon>Nematoda</taxon>
        <taxon>Chromadorea</taxon>
        <taxon>Rhabditida</taxon>
        <taxon>Tylenchina</taxon>
        <taxon>Panagrolaimomorpha</taxon>
        <taxon>Strongyloidoidea</taxon>
        <taxon>Alloionematidae</taxon>
        <taxon>Rhabditophanes</taxon>
    </lineage>
</organism>
<sequence>MDKDLVLADSRSINAKTNNTPVVLEYDNRIIKELDVKRENCYKRNIFASHRALTKSYYRHVYHTVALEGNTMSYIQTRTFLETGRAIGGKSIFEHNEILGLDAALRFLNQSKIQLGAITLSDILQIHHKVLAFVDPDNAGKFRDVQVYIGPFTPPGKSINAKTNNTPVVLEYDNRIIKELDVKRENCYKRNIFASHRALTKSYYRHVYHTVALEGNTMSYIQTRTFLETGRAIGGKSIFEHNEILGLDAALRFLNQSKIQLGAITLSDILQIHHKVLAFVDPDNAGKFRDVQVYIGPFTPPGPEFVVDEMKQFIDWLNDETSLEMDCVELAAIAHYKFVFIHPFIDGNGRTGRLLMNLILSRSGFPPIIIPVEERLTYYQALKEANDGDLRPFIRFIVSQTDKTLQKFIDSVSTCTSDAEDCLDGPGQRIEVPEDTDKNRLDANK</sequence>
<proteinExistence type="predicted"/>
<name>A0AC35TZC0_9BILA</name>
<evidence type="ECO:0000313" key="1">
    <source>
        <dbReference type="Proteomes" id="UP000095286"/>
    </source>
</evidence>
<evidence type="ECO:0000313" key="2">
    <source>
        <dbReference type="WBParaSite" id="RSKR_0000571750.1"/>
    </source>
</evidence>
<accession>A0AC35TZC0</accession>